<accession>A0ABU4S1K3</accession>
<dbReference type="EMBL" id="JAXAFO010000023">
    <property type="protein sequence ID" value="MDX6850337.1"/>
    <property type="molecule type" value="Genomic_DNA"/>
</dbReference>
<organism evidence="1 2">
    <name type="scientific">Gilvimarinus gilvus</name>
    <dbReference type="NCBI Taxonomy" id="3058038"/>
    <lineage>
        <taxon>Bacteria</taxon>
        <taxon>Pseudomonadati</taxon>
        <taxon>Pseudomonadota</taxon>
        <taxon>Gammaproteobacteria</taxon>
        <taxon>Cellvibrionales</taxon>
        <taxon>Cellvibrionaceae</taxon>
        <taxon>Gilvimarinus</taxon>
    </lineage>
</organism>
<reference evidence="1 2" key="1">
    <citation type="submission" date="2023-11" db="EMBL/GenBank/DDBJ databases">
        <title>Gilvimarinus fulvus sp. nov., isolated from the surface of Kelp.</title>
        <authorList>
            <person name="Sun Y.Y."/>
            <person name="Gong Y."/>
            <person name="Du Z.J."/>
        </authorList>
    </citation>
    <scope>NUCLEOTIDE SEQUENCE [LARGE SCALE GENOMIC DNA]</scope>
    <source>
        <strain evidence="1 2">SDUM040013</strain>
    </source>
</reference>
<protein>
    <recommendedName>
        <fullName evidence="3">Roadblock/LC7 domain-containing protein</fullName>
    </recommendedName>
</protein>
<dbReference type="Proteomes" id="UP001273505">
    <property type="component" value="Unassembled WGS sequence"/>
</dbReference>
<comment type="caution">
    <text evidence="1">The sequence shown here is derived from an EMBL/GenBank/DDBJ whole genome shotgun (WGS) entry which is preliminary data.</text>
</comment>
<evidence type="ECO:0008006" key="3">
    <source>
        <dbReference type="Google" id="ProtNLM"/>
    </source>
</evidence>
<proteinExistence type="predicted"/>
<evidence type="ECO:0000313" key="1">
    <source>
        <dbReference type="EMBL" id="MDX6850337.1"/>
    </source>
</evidence>
<gene>
    <name evidence="1" type="ORF">SCD92_13265</name>
</gene>
<name>A0ABU4S1K3_9GAMM</name>
<evidence type="ECO:0000313" key="2">
    <source>
        <dbReference type="Proteomes" id="UP001273505"/>
    </source>
</evidence>
<sequence length="120" mass="12764">MSNLNEVKVGLMEVEGALGCAIVDYTTGMLLASEGAGVDLELAAAGNSEVVKAKMKTMKSLGIDGGIEDILITLDTQLHIIRPSTSNEGLFIYLVLDKAKANLALARRKTADLEKSMLRV</sequence>
<keyword evidence="2" id="KW-1185">Reference proteome</keyword>
<dbReference type="RefSeq" id="WP_302722321.1">
    <property type="nucleotide sequence ID" value="NZ_JAULRU010000514.1"/>
</dbReference>